<organism evidence="14 15">
    <name type="scientific">Streptococcus anginosus</name>
    <dbReference type="NCBI Taxonomy" id="1328"/>
    <lineage>
        <taxon>Bacteria</taxon>
        <taxon>Bacillati</taxon>
        <taxon>Bacillota</taxon>
        <taxon>Bacilli</taxon>
        <taxon>Lactobacillales</taxon>
        <taxon>Streptococcaceae</taxon>
        <taxon>Streptococcus</taxon>
        <taxon>Streptococcus anginosus group</taxon>
    </lineage>
</organism>
<dbReference type="InterPro" id="IPR050558">
    <property type="entry name" value="PTS_Sugar-Specific_Components"/>
</dbReference>
<dbReference type="InterPro" id="IPR018113">
    <property type="entry name" value="PTrfase_EIIB_Cys"/>
</dbReference>
<dbReference type="PROSITE" id="PS51098">
    <property type="entry name" value="PTS_EIIB_TYPE_1"/>
    <property type="match status" value="1"/>
</dbReference>
<evidence type="ECO:0000256" key="5">
    <source>
        <dbReference type="ARBA" id="ARBA00022679"/>
    </source>
</evidence>
<feature type="transmembrane region" description="Helical" evidence="12">
    <location>
        <begin position="151"/>
        <end position="171"/>
    </location>
</feature>
<evidence type="ECO:0000256" key="2">
    <source>
        <dbReference type="ARBA" id="ARBA00022448"/>
    </source>
</evidence>
<dbReference type="GO" id="GO:0015771">
    <property type="term" value="P:trehalose transport"/>
    <property type="evidence" value="ECO:0007669"/>
    <property type="project" value="TreeGrafter"/>
</dbReference>
<protein>
    <submittedName>
        <fullName evidence="14">PTS system beta-glucosides-specific transporter subunit IIABC</fullName>
        <ecNumber evidence="14">2.7.1.69</ecNumber>
    </submittedName>
</protein>
<dbReference type="PANTHER" id="PTHR30175">
    <property type="entry name" value="PHOSPHOTRANSFERASE SYSTEM TRANSPORT PROTEIN"/>
    <property type="match status" value="1"/>
</dbReference>
<dbReference type="AlphaFoldDB" id="A0A3S4NK60"/>
<dbReference type="GO" id="GO:0009401">
    <property type="term" value="P:phosphoenolpyruvate-dependent sugar phosphotransferase system"/>
    <property type="evidence" value="ECO:0007669"/>
    <property type="project" value="UniProtKB-KW"/>
</dbReference>
<dbReference type="Gene3D" id="3.30.1360.60">
    <property type="entry name" value="Glucose permease domain IIB"/>
    <property type="match status" value="1"/>
</dbReference>
<keyword evidence="5 14" id="KW-0808">Transferase</keyword>
<evidence type="ECO:0000256" key="1">
    <source>
        <dbReference type="ARBA" id="ARBA00004651"/>
    </source>
</evidence>
<dbReference type="PANTHER" id="PTHR30175:SF1">
    <property type="entry name" value="PTS SYSTEM ARBUTIN-, CELLOBIOSE-, AND SALICIN-SPECIFIC EIIBC COMPONENT-RELATED"/>
    <property type="match status" value="1"/>
</dbReference>
<evidence type="ECO:0000256" key="7">
    <source>
        <dbReference type="ARBA" id="ARBA00022692"/>
    </source>
</evidence>
<dbReference type="InterPro" id="IPR001996">
    <property type="entry name" value="PTS_IIB_1"/>
</dbReference>
<dbReference type="Pfam" id="PF00367">
    <property type="entry name" value="PTS_EIIB"/>
    <property type="match status" value="1"/>
</dbReference>
<evidence type="ECO:0000256" key="8">
    <source>
        <dbReference type="ARBA" id="ARBA00022777"/>
    </source>
</evidence>
<dbReference type="CDD" id="cd00212">
    <property type="entry name" value="PTS_IIB_glc"/>
    <property type="match status" value="1"/>
</dbReference>
<evidence type="ECO:0000259" key="13">
    <source>
        <dbReference type="PROSITE" id="PS51098"/>
    </source>
</evidence>
<dbReference type="EC" id="2.7.1.69" evidence="14"/>
<keyword evidence="7 12" id="KW-0812">Transmembrane</keyword>
<keyword evidence="3" id="KW-1003">Cell membrane</keyword>
<evidence type="ECO:0000313" key="14">
    <source>
        <dbReference type="EMBL" id="VED98715.1"/>
    </source>
</evidence>
<dbReference type="EMBL" id="LR134283">
    <property type="protein sequence ID" value="VED98715.1"/>
    <property type="molecule type" value="Genomic_DNA"/>
</dbReference>
<dbReference type="FunFam" id="3.30.1360.60:FF:000001">
    <property type="entry name" value="PTS system glucose-specific IIBC component PtsG"/>
    <property type="match status" value="1"/>
</dbReference>
<feature type="active site" description="Phosphocysteine intermediate; for EIIB activity" evidence="11">
    <location>
        <position position="26"/>
    </location>
</feature>
<keyword evidence="9 12" id="KW-1133">Transmembrane helix</keyword>
<accession>A0A3S4NK60</accession>
<dbReference type="GO" id="GO:0005886">
    <property type="term" value="C:plasma membrane"/>
    <property type="evidence" value="ECO:0007669"/>
    <property type="project" value="UniProtKB-SubCell"/>
</dbReference>
<dbReference type="SUPFAM" id="SSF55604">
    <property type="entry name" value="Glucose permease domain IIB"/>
    <property type="match status" value="1"/>
</dbReference>
<evidence type="ECO:0000313" key="15">
    <source>
        <dbReference type="Proteomes" id="UP000278419"/>
    </source>
</evidence>
<keyword evidence="8" id="KW-0418">Kinase</keyword>
<evidence type="ECO:0000256" key="4">
    <source>
        <dbReference type="ARBA" id="ARBA00022597"/>
    </source>
</evidence>
<comment type="subcellular location">
    <subcellularLocation>
        <location evidence="1">Cell membrane</location>
        <topology evidence="1">Multi-pass membrane protein</topology>
    </subcellularLocation>
</comment>
<evidence type="ECO:0000256" key="9">
    <source>
        <dbReference type="ARBA" id="ARBA00022989"/>
    </source>
</evidence>
<dbReference type="GO" id="GO:0008982">
    <property type="term" value="F:protein-N(PI)-phosphohistidine-sugar phosphotransferase activity"/>
    <property type="evidence" value="ECO:0007669"/>
    <property type="project" value="InterPro"/>
</dbReference>
<dbReference type="RefSeq" id="WP_022524353.1">
    <property type="nucleotide sequence ID" value="NZ_AP018548.1"/>
</dbReference>
<evidence type="ECO:0000256" key="11">
    <source>
        <dbReference type="PROSITE-ProRule" id="PRU00421"/>
    </source>
</evidence>
<keyword evidence="6" id="KW-0598">Phosphotransferase system</keyword>
<feature type="domain" description="PTS EIIB type-1" evidence="13">
    <location>
        <begin position="4"/>
        <end position="86"/>
    </location>
</feature>
<evidence type="ECO:0000256" key="12">
    <source>
        <dbReference type="SAM" id="Phobius"/>
    </source>
</evidence>
<gene>
    <name evidence="14" type="primary">bglF6</name>
    <name evidence="14" type="ORF">NCTC10713_01721</name>
</gene>
<dbReference type="Proteomes" id="UP000278419">
    <property type="component" value="Chromosome"/>
</dbReference>
<dbReference type="GeneID" id="93964244"/>
<dbReference type="GO" id="GO:0090589">
    <property type="term" value="F:protein-phosphocysteine-trehalose phosphotransferase system transporter activity"/>
    <property type="evidence" value="ECO:0007669"/>
    <property type="project" value="TreeGrafter"/>
</dbReference>
<reference evidence="14 15" key="1">
    <citation type="submission" date="2018-12" db="EMBL/GenBank/DDBJ databases">
        <authorList>
            <consortium name="Pathogen Informatics"/>
        </authorList>
    </citation>
    <scope>NUCLEOTIDE SEQUENCE [LARGE SCALE GENOMIC DNA]</scope>
    <source>
        <strain evidence="14 15">NCTC10713</strain>
    </source>
</reference>
<sequence>MTDKELAQKILDLVGGEDNLLSVTHCVTRLRLSFKDEEKIQKNNIAALSGVLGVNTVGNQFQVILGGKVTAVYSNFNDLFSLSSQGTQEEEVKGSLVDRFLDTLSGIFVPIIPAIIGAGLLKGILIFLMFYGWASTKSDTYQLLNIFSDAAFYFIPILLAIRPLIVLRLILTLRCPLRVS</sequence>
<proteinExistence type="predicted"/>
<dbReference type="GO" id="GO:0016301">
    <property type="term" value="F:kinase activity"/>
    <property type="evidence" value="ECO:0007669"/>
    <property type="project" value="UniProtKB-KW"/>
</dbReference>
<keyword evidence="4" id="KW-0762">Sugar transport</keyword>
<dbReference type="InterPro" id="IPR036878">
    <property type="entry name" value="Glu_permease_IIB"/>
</dbReference>
<evidence type="ECO:0000256" key="6">
    <source>
        <dbReference type="ARBA" id="ARBA00022683"/>
    </source>
</evidence>
<feature type="transmembrane region" description="Helical" evidence="12">
    <location>
        <begin position="107"/>
        <end position="131"/>
    </location>
</feature>
<keyword evidence="2" id="KW-0813">Transport</keyword>
<evidence type="ECO:0000256" key="3">
    <source>
        <dbReference type="ARBA" id="ARBA00022475"/>
    </source>
</evidence>
<evidence type="ECO:0000256" key="10">
    <source>
        <dbReference type="ARBA" id="ARBA00023136"/>
    </source>
</evidence>
<keyword evidence="10 12" id="KW-0472">Membrane</keyword>
<name>A0A3S4NK60_STRAP</name>